<proteinExistence type="predicted"/>
<keyword evidence="1" id="KW-1133">Transmembrane helix</keyword>
<reference evidence="2 3" key="1">
    <citation type="journal article" date="2016" name="Nat. Commun.">
        <title>Thousands of microbial genomes shed light on interconnected biogeochemical processes in an aquifer system.</title>
        <authorList>
            <person name="Anantharaman K."/>
            <person name="Brown C.T."/>
            <person name="Hug L.A."/>
            <person name="Sharon I."/>
            <person name="Castelle C.J."/>
            <person name="Probst A.J."/>
            <person name="Thomas B.C."/>
            <person name="Singh A."/>
            <person name="Wilkins M.J."/>
            <person name="Karaoz U."/>
            <person name="Brodie E.L."/>
            <person name="Williams K.H."/>
            <person name="Hubbard S.S."/>
            <person name="Banfield J.F."/>
        </authorList>
    </citation>
    <scope>NUCLEOTIDE SEQUENCE [LARGE SCALE GENOMIC DNA]</scope>
</reference>
<sequence length="336" mass="38787">MKTYFIRNIEIDHLFDNFLVSAVSSILLIRFFLGITGYPQIGGSNFHIAHLLWGGLFMTVAFLMLLAYVSRSIKFSASIIGGIGFGVFIDELGKFITKDNNYFYQPTAALIYVIFIFLYLAFRLIEKHKLFTREEYLINGLEMVKEAVLNDMNADEKKQAIEYLGKSGSRNAFVQSLLFMLKRERPVIASRPHLILRWIIFFRKIYHGLLKTKWFLNFVVIFFVAKSIFYILVMFITIAAIFVPSIDVQFRQIEFLSSIISGLLVVMGVLHLRKSRLVGYVFFKRSVLVSIFLTQVFSFYSDQFLAVIGLGFNIFLLAVLDYMIQEESVIEIPAHI</sequence>
<feature type="transmembrane region" description="Helical" evidence="1">
    <location>
        <begin position="102"/>
        <end position="122"/>
    </location>
</feature>
<dbReference type="EMBL" id="MFZI01000013">
    <property type="protein sequence ID" value="OGK21676.1"/>
    <property type="molecule type" value="Genomic_DNA"/>
</dbReference>
<name>A0A1F7GST3_9BACT</name>
<feature type="transmembrane region" description="Helical" evidence="1">
    <location>
        <begin position="14"/>
        <end position="35"/>
    </location>
</feature>
<organism evidence="2 3">
    <name type="scientific">Candidatus Roizmanbacteria bacterium RIFCSPHIGHO2_01_FULL_39_8</name>
    <dbReference type="NCBI Taxonomy" id="1802033"/>
    <lineage>
        <taxon>Bacteria</taxon>
        <taxon>Candidatus Roizmaniibacteriota</taxon>
    </lineage>
</organism>
<evidence type="ECO:0000313" key="2">
    <source>
        <dbReference type="EMBL" id="OGK21676.1"/>
    </source>
</evidence>
<dbReference type="Proteomes" id="UP000177026">
    <property type="component" value="Unassembled WGS sequence"/>
</dbReference>
<feature type="transmembrane region" description="Helical" evidence="1">
    <location>
        <begin position="304"/>
        <end position="324"/>
    </location>
</feature>
<feature type="transmembrane region" description="Helical" evidence="1">
    <location>
        <begin position="277"/>
        <end position="298"/>
    </location>
</feature>
<accession>A0A1F7GST3</accession>
<evidence type="ECO:0000313" key="3">
    <source>
        <dbReference type="Proteomes" id="UP000177026"/>
    </source>
</evidence>
<keyword evidence="1" id="KW-0812">Transmembrane</keyword>
<gene>
    <name evidence="2" type="ORF">A2866_04390</name>
</gene>
<feature type="transmembrane region" description="Helical" evidence="1">
    <location>
        <begin position="47"/>
        <end position="68"/>
    </location>
</feature>
<feature type="transmembrane region" description="Helical" evidence="1">
    <location>
        <begin position="75"/>
        <end position="96"/>
    </location>
</feature>
<dbReference type="AlphaFoldDB" id="A0A1F7GST3"/>
<protein>
    <submittedName>
        <fullName evidence="2">Uncharacterized protein</fullName>
    </submittedName>
</protein>
<feature type="transmembrane region" description="Helical" evidence="1">
    <location>
        <begin position="214"/>
        <end position="243"/>
    </location>
</feature>
<feature type="transmembrane region" description="Helical" evidence="1">
    <location>
        <begin position="255"/>
        <end position="272"/>
    </location>
</feature>
<comment type="caution">
    <text evidence="2">The sequence shown here is derived from an EMBL/GenBank/DDBJ whole genome shotgun (WGS) entry which is preliminary data.</text>
</comment>
<evidence type="ECO:0000256" key="1">
    <source>
        <dbReference type="SAM" id="Phobius"/>
    </source>
</evidence>
<keyword evidence="1" id="KW-0472">Membrane</keyword>